<proteinExistence type="predicted"/>
<name>A0AB39P9K7_9ACTN</name>
<dbReference type="AlphaFoldDB" id="A0AB39P9K7"/>
<dbReference type="RefSeq" id="WP_369234307.1">
    <property type="nucleotide sequence ID" value="NZ_CP163435.1"/>
</dbReference>
<organism evidence="1">
    <name type="scientific">Streptomyces sp. R21</name>
    <dbReference type="NCBI Taxonomy" id="3238627"/>
    <lineage>
        <taxon>Bacteria</taxon>
        <taxon>Bacillati</taxon>
        <taxon>Actinomycetota</taxon>
        <taxon>Actinomycetes</taxon>
        <taxon>Kitasatosporales</taxon>
        <taxon>Streptomycetaceae</taxon>
        <taxon>Streptomyces</taxon>
    </lineage>
</organism>
<sequence>MQYGVGRRAALLDGPVDHVTVCDETLDHLDTAKLLVVQIEQHRLVLQDSFFTPRIFLITLVITENMD</sequence>
<evidence type="ECO:0000313" key="1">
    <source>
        <dbReference type="EMBL" id="XDQ27059.1"/>
    </source>
</evidence>
<accession>A0AB39P9K7</accession>
<reference evidence="1" key="1">
    <citation type="submission" date="2024-07" db="EMBL/GenBank/DDBJ databases">
        <authorList>
            <person name="Yu S.T."/>
        </authorList>
    </citation>
    <scope>NUCLEOTIDE SEQUENCE</scope>
    <source>
        <strain evidence="1">R21</strain>
    </source>
</reference>
<gene>
    <name evidence="1" type="ORF">AB5J56_21150</name>
</gene>
<dbReference type="EMBL" id="CP163435">
    <property type="protein sequence ID" value="XDQ27059.1"/>
    <property type="molecule type" value="Genomic_DNA"/>
</dbReference>
<protein>
    <submittedName>
        <fullName evidence="1">Uncharacterized protein</fullName>
    </submittedName>
</protein>